<dbReference type="Proteomes" id="UP000198217">
    <property type="component" value="Chromosome I"/>
</dbReference>
<feature type="compositionally biased region" description="Low complexity" evidence="1">
    <location>
        <begin position="83"/>
        <end position="94"/>
    </location>
</feature>
<evidence type="ECO:0000313" key="2">
    <source>
        <dbReference type="EMBL" id="SCG60997.1"/>
    </source>
</evidence>
<evidence type="ECO:0000313" key="3">
    <source>
        <dbReference type="Proteomes" id="UP000198217"/>
    </source>
</evidence>
<feature type="compositionally biased region" description="Pro residues" evidence="1">
    <location>
        <begin position="30"/>
        <end position="40"/>
    </location>
</feature>
<reference evidence="2 3" key="1">
    <citation type="submission" date="2016-06" db="EMBL/GenBank/DDBJ databases">
        <authorList>
            <person name="Kjaerup R.B."/>
            <person name="Dalgaard T.S."/>
            <person name="Juul-Madsen H.R."/>
        </authorList>
    </citation>
    <scope>NUCLEOTIDE SEQUENCE [LARGE SCALE GENOMIC DNA]</scope>
    <source>
        <strain evidence="2 3">DSM 43904</strain>
    </source>
</reference>
<protein>
    <submittedName>
        <fullName evidence="2">Uncharacterized protein</fullName>
    </submittedName>
</protein>
<name>A0A1C5IRJ6_9ACTN</name>
<feature type="region of interest" description="Disordered" evidence="1">
    <location>
        <begin position="22"/>
        <end position="95"/>
    </location>
</feature>
<gene>
    <name evidence="2" type="ORF">GA0070609_3678</name>
</gene>
<dbReference type="RefSeq" id="WP_088994868.1">
    <property type="nucleotide sequence ID" value="NZ_LT607750.1"/>
</dbReference>
<feature type="compositionally biased region" description="Pro residues" evidence="1">
    <location>
        <begin position="71"/>
        <end position="82"/>
    </location>
</feature>
<dbReference type="AlphaFoldDB" id="A0A1C5IRJ6"/>
<evidence type="ECO:0000256" key="1">
    <source>
        <dbReference type="SAM" id="MobiDB-lite"/>
    </source>
</evidence>
<feature type="compositionally biased region" description="Pro residues" evidence="1">
    <location>
        <begin position="47"/>
        <end position="61"/>
    </location>
</feature>
<keyword evidence="3" id="KW-1185">Reference proteome</keyword>
<sequence>MTERRRPIAVAALMAVVAGVTGCGGERPVSPLPVQPPPPVAAGTTTPPGPPAGTPSTPATPPGSSTVAPPTRRPAPAAPPPTTGRGTRTASPTPACHGPIRYDIVLAETELELIRSLCFAAGAVLRIQGIGPGLVTVDREDLVSRHYEAGVVDIRFVRTGTVAVTIPKDGREHTITVVVV</sequence>
<dbReference type="PROSITE" id="PS51257">
    <property type="entry name" value="PROKAR_LIPOPROTEIN"/>
    <property type="match status" value="1"/>
</dbReference>
<proteinExistence type="predicted"/>
<dbReference type="EMBL" id="LT607750">
    <property type="protein sequence ID" value="SCG60997.1"/>
    <property type="molecule type" value="Genomic_DNA"/>
</dbReference>
<accession>A0A1C5IRJ6</accession>
<organism evidence="2 3">
    <name type="scientific">Micromonospora echinaurantiaca</name>
    <dbReference type="NCBI Taxonomy" id="47857"/>
    <lineage>
        <taxon>Bacteria</taxon>
        <taxon>Bacillati</taxon>
        <taxon>Actinomycetota</taxon>
        <taxon>Actinomycetes</taxon>
        <taxon>Micromonosporales</taxon>
        <taxon>Micromonosporaceae</taxon>
        <taxon>Micromonospora</taxon>
    </lineage>
</organism>